<keyword evidence="7" id="KW-0067">ATP-binding</keyword>
<dbReference type="CDD" id="cd18588">
    <property type="entry name" value="ABC_6TM_CyaB_HlyB_like"/>
    <property type="match status" value="1"/>
</dbReference>
<evidence type="ECO:0000256" key="5">
    <source>
        <dbReference type="ARBA" id="ARBA00022741"/>
    </source>
</evidence>
<dbReference type="SUPFAM" id="SSF90123">
    <property type="entry name" value="ABC transporter transmembrane region"/>
    <property type="match status" value="1"/>
</dbReference>
<evidence type="ECO:0000313" key="15">
    <source>
        <dbReference type="Proteomes" id="UP000239867"/>
    </source>
</evidence>
<dbReference type="Gene3D" id="3.40.50.300">
    <property type="entry name" value="P-loop containing nucleotide triphosphate hydrolases"/>
    <property type="match status" value="1"/>
</dbReference>
<dbReference type="InterPro" id="IPR003439">
    <property type="entry name" value="ABC_transporter-like_ATP-bd"/>
</dbReference>
<evidence type="ECO:0000256" key="7">
    <source>
        <dbReference type="ARBA" id="ARBA00022840"/>
    </source>
</evidence>
<dbReference type="AlphaFoldDB" id="A0A2L1GN76"/>
<dbReference type="PROSITE" id="PS50990">
    <property type="entry name" value="PEPTIDASE_C39"/>
    <property type="match status" value="1"/>
</dbReference>
<dbReference type="GO" id="GO:0005886">
    <property type="term" value="C:plasma membrane"/>
    <property type="evidence" value="ECO:0007669"/>
    <property type="project" value="UniProtKB-SubCell"/>
</dbReference>
<evidence type="ECO:0000259" key="12">
    <source>
        <dbReference type="PROSITE" id="PS50929"/>
    </source>
</evidence>
<feature type="domain" description="ABC transmembrane type-1" evidence="12">
    <location>
        <begin position="161"/>
        <end position="439"/>
    </location>
</feature>
<sequence length="712" mass="80335">MTETELTKNRDSAIFCLLMSGRMHGRHLSYEQLYHNFFKENRKYDGSYLCKTIKNIKLNVKIINTKLDKIKNSVFPLIAETGTGEFFLILKRDQEESHKYLVQKYGDNRATSVTIQENSDLLAKFISVRAAEKQTREDNAFGFSWFFKASMKYWHVLRECILASIFVQIFGLLSPLAFMIVIDKVLSNNSMSTLDVLVFSLIIISIFEILLNALRTYLLSHTANRIDLTLGIRTFRHLLNLPLGYFQSRPVGDTIARMKELEVVRQFITGSGILLFLDLLFLVIFLLCMFFISRFLCVIVIAAMPFLFLASMLITPMLRNKLDDRYVLSARNQSFLVELLSGIETVKANGAEPLMRARWENRLAEQVRAGFAGSNLANLINQCSATVNKVLTVLLLWFGAREVMQGHLTVGQLIAFNMLSSRAVAPILRLSQIWKEFQQVKVSIARIADIFKAPAEPGFNPERVDLPPIRGALEFDHVTFRYRPDGPVILDDISFSVRPGELVGIIGSTGSGKTTLMKLLQRMYVPEKGRVLVDGIDIALVDAAWLRRQLGVVIQDGVLFNASIRDNISFGNPGLSMEAIVEAAQLAGAHDFIMELQNGYDTVAGERGLRLSTGQRQRLAIARALSANPRMLILDEATSSLDYESEQRIQANMQKICAGRTVFMIAHRLSTIRHADRILCIEKGRIVEDDAPDRLLARESRYAQLHRIQAGA</sequence>
<evidence type="ECO:0000256" key="3">
    <source>
        <dbReference type="ARBA" id="ARBA00022475"/>
    </source>
</evidence>
<dbReference type="InterPro" id="IPR039421">
    <property type="entry name" value="Type_1_exporter"/>
</dbReference>
<gene>
    <name evidence="14" type="ORF">CAY53_05960</name>
</gene>
<dbReference type="FunFam" id="3.40.50.300:FF:000299">
    <property type="entry name" value="ABC transporter ATP-binding protein/permease"/>
    <property type="match status" value="1"/>
</dbReference>
<feature type="domain" description="Peptidase C39" evidence="13">
    <location>
        <begin position="5"/>
        <end position="129"/>
    </location>
</feature>
<dbReference type="Gene3D" id="1.20.1560.10">
    <property type="entry name" value="ABC transporter type 1, transmembrane domain"/>
    <property type="match status" value="1"/>
</dbReference>
<reference evidence="14" key="1">
    <citation type="submission" date="2017-05" db="EMBL/GenBank/DDBJ databases">
        <authorList>
            <person name="Song R."/>
            <person name="Chenine A.L."/>
            <person name="Ruprecht R.M."/>
        </authorList>
    </citation>
    <scope>NUCLEOTIDE SEQUENCE</scope>
    <source>
        <strain evidence="14">ORNL</strain>
    </source>
</reference>
<protein>
    <submittedName>
        <fullName evidence="14">Type I secretion system permease/ATPase</fullName>
    </submittedName>
</protein>
<keyword evidence="9 10" id="KW-0472">Membrane</keyword>
<evidence type="ECO:0000256" key="4">
    <source>
        <dbReference type="ARBA" id="ARBA00022692"/>
    </source>
</evidence>
<accession>A0A2L1GN76</accession>
<dbReference type="GO" id="GO:0005524">
    <property type="term" value="F:ATP binding"/>
    <property type="evidence" value="ECO:0007669"/>
    <property type="project" value="UniProtKB-KW"/>
</dbReference>
<feature type="transmembrane region" description="Helical" evidence="10">
    <location>
        <begin position="194"/>
        <end position="214"/>
    </location>
</feature>
<dbReference type="EMBL" id="CP021255">
    <property type="protein sequence ID" value="AVD71084.1"/>
    <property type="molecule type" value="Genomic_DNA"/>
</dbReference>
<dbReference type="GO" id="GO:0030256">
    <property type="term" value="C:type I protein secretion system complex"/>
    <property type="evidence" value="ECO:0007669"/>
    <property type="project" value="InterPro"/>
</dbReference>
<keyword evidence="2" id="KW-0813">Transport</keyword>
<dbReference type="InterPro" id="IPR036640">
    <property type="entry name" value="ABC1_TM_sf"/>
</dbReference>
<evidence type="ECO:0000313" key="14">
    <source>
        <dbReference type="EMBL" id="AVD71084.1"/>
    </source>
</evidence>
<dbReference type="PANTHER" id="PTHR43394:SF1">
    <property type="entry name" value="ATP-BINDING CASSETTE SUB-FAMILY B MEMBER 10, MITOCHONDRIAL"/>
    <property type="match status" value="1"/>
</dbReference>
<dbReference type="Proteomes" id="UP000239867">
    <property type="component" value="Chromosome"/>
</dbReference>
<evidence type="ECO:0000256" key="1">
    <source>
        <dbReference type="ARBA" id="ARBA00004651"/>
    </source>
</evidence>
<dbReference type="RefSeq" id="WP_104936359.1">
    <property type="nucleotide sequence ID" value="NZ_CP021255.1"/>
</dbReference>
<keyword evidence="5" id="KW-0547">Nucleotide-binding</keyword>
<dbReference type="SMART" id="SM00382">
    <property type="entry name" value="AAA"/>
    <property type="match status" value="1"/>
</dbReference>
<keyword evidence="6" id="KW-0378">Hydrolase</keyword>
<dbReference type="InterPro" id="IPR003593">
    <property type="entry name" value="AAA+_ATPase"/>
</dbReference>
<dbReference type="GO" id="GO:0030253">
    <property type="term" value="P:protein secretion by the type I secretion system"/>
    <property type="evidence" value="ECO:0007669"/>
    <property type="project" value="InterPro"/>
</dbReference>
<dbReference type="KEGG" id="deo:CAY53_05960"/>
<proteinExistence type="predicted"/>
<evidence type="ECO:0000259" key="11">
    <source>
        <dbReference type="PROSITE" id="PS50893"/>
    </source>
</evidence>
<dbReference type="InterPro" id="IPR011527">
    <property type="entry name" value="ABC1_TM_dom"/>
</dbReference>
<dbReference type="PROSITE" id="PS50893">
    <property type="entry name" value="ABC_TRANSPORTER_2"/>
    <property type="match status" value="1"/>
</dbReference>
<dbReference type="Pfam" id="PF03412">
    <property type="entry name" value="Peptidase_C39"/>
    <property type="match status" value="1"/>
</dbReference>
<dbReference type="SUPFAM" id="SSF52540">
    <property type="entry name" value="P-loop containing nucleoside triphosphate hydrolases"/>
    <property type="match status" value="1"/>
</dbReference>
<dbReference type="GO" id="GO:0008233">
    <property type="term" value="F:peptidase activity"/>
    <property type="evidence" value="ECO:0007669"/>
    <property type="project" value="InterPro"/>
</dbReference>
<evidence type="ECO:0000256" key="6">
    <source>
        <dbReference type="ARBA" id="ARBA00022801"/>
    </source>
</evidence>
<dbReference type="InterPro" id="IPR010132">
    <property type="entry name" value="ATPase_T1SS_HlyB"/>
</dbReference>
<dbReference type="OrthoDB" id="9772049at2"/>
<feature type="domain" description="ABC transporter" evidence="11">
    <location>
        <begin position="473"/>
        <end position="708"/>
    </location>
</feature>
<dbReference type="Gene3D" id="3.90.70.10">
    <property type="entry name" value="Cysteine proteinases"/>
    <property type="match status" value="1"/>
</dbReference>
<evidence type="ECO:0000256" key="8">
    <source>
        <dbReference type="ARBA" id="ARBA00022989"/>
    </source>
</evidence>
<evidence type="ECO:0000256" key="9">
    <source>
        <dbReference type="ARBA" id="ARBA00023136"/>
    </source>
</evidence>
<dbReference type="PANTHER" id="PTHR43394">
    <property type="entry name" value="ATP-DEPENDENT PERMEASE MDL1, MITOCHONDRIAL"/>
    <property type="match status" value="1"/>
</dbReference>
<keyword evidence="15" id="KW-1185">Reference proteome</keyword>
<keyword evidence="3" id="KW-1003">Cell membrane</keyword>
<keyword evidence="4 10" id="KW-0812">Transmembrane</keyword>
<name>A0A2L1GN76_9BACT</name>
<comment type="subcellular location">
    <subcellularLocation>
        <location evidence="1">Cell membrane</location>
        <topology evidence="1">Multi-pass membrane protein</topology>
    </subcellularLocation>
</comment>
<keyword evidence="8 10" id="KW-1133">Transmembrane helix</keyword>
<evidence type="ECO:0000259" key="13">
    <source>
        <dbReference type="PROSITE" id="PS50990"/>
    </source>
</evidence>
<organism evidence="14 15">
    <name type="scientific">Desulfobulbus oralis</name>
    <dbReference type="NCBI Taxonomy" id="1986146"/>
    <lineage>
        <taxon>Bacteria</taxon>
        <taxon>Pseudomonadati</taxon>
        <taxon>Thermodesulfobacteriota</taxon>
        <taxon>Desulfobulbia</taxon>
        <taxon>Desulfobulbales</taxon>
        <taxon>Desulfobulbaceae</taxon>
        <taxon>Desulfobulbus</taxon>
    </lineage>
</organism>
<dbReference type="GO" id="GO:0015421">
    <property type="term" value="F:ABC-type oligopeptide transporter activity"/>
    <property type="evidence" value="ECO:0007669"/>
    <property type="project" value="TreeGrafter"/>
</dbReference>
<dbReference type="GO" id="GO:0016887">
    <property type="term" value="F:ATP hydrolysis activity"/>
    <property type="evidence" value="ECO:0007669"/>
    <property type="project" value="InterPro"/>
</dbReference>
<feature type="transmembrane region" description="Helical" evidence="10">
    <location>
        <begin position="298"/>
        <end position="318"/>
    </location>
</feature>
<feature type="transmembrane region" description="Helical" evidence="10">
    <location>
        <begin position="160"/>
        <end position="182"/>
    </location>
</feature>
<dbReference type="InterPro" id="IPR005074">
    <property type="entry name" value="Peptidase_C39"/>
</dbReference>
<evidence type="ECO:0000256" key="2">
    <source>
        <dbReference type="ARBA" id="ARBA00022448"/>
    </source>
</evidence>
<dbReference type="NCBIfam" id="TIGR01846">
    <property type="entry name" value="type_I_sec_HlyB"/>
    <property type="match status" value="1"/>
</dbReference>
<dbReference type="InterPro" id="IPR027417">
    <property type="entry name" value="P-loop_NTPase"/>
</dbReference>
<dbReference type="Pfam" id="PF00005">
    <property type="entry name" value="ABC_tran"/>
    <property type="match status" value="1"/>
</dbReference>
<evidence type="ECO:0000256" key="10">
    <source>
        <dbReference type="SAM" id="Phobius"/>
    </source>
</evidence>
<dbReference type="PROSITE" id="PS50929">
    <property type="entry name" value="ABC_TM1F"/>
    <property type="match status" value="1"/>
</dbReference>
<reference evidence="14" key="2">
    <citation type="journal article" date="2018" name="MBio">
        <title>Insights into the evolution of host association through the isolation and characterization of a novel human periodontal pathobiont, Desulfobulbus oralis.</title>
        <authorList>
            <person name="Cross K.L."/>
            <person name="Chirania P."/>
            <person name="Xiong W."/>
            <person name="Beall C.J."/>
            <person name="Elkins J.G."/>
            <person name="Giannone R.J."/>
            <person name="Griffen A.L."/>
            <person name="Guss A.M."/>
            <person name="Hettich R.L."/>
            <person name="Joshi S.S."/>
            <person name="Mokrzan E.M."/>
            <person name="Martin R.K."/>
            <person name="Zhulin I.B."/>
            <person name="Leys E.J."/>
            <person name="Podar M."/>
        </authorList>
    </citation>
    <scope>NUCLEOTIDE SEQUENCE [LARGE SCALE GENOMIC DNA]</scope>
    <source>
        <strain evidence="14">ORNL</strain>
    </source>
</reference>
<feature type="transmembrane region" description="Helical" evidence="10">
    <location>
        <begin position="267"/>
        <end position="292"/>
    </location>
</feature>
<dbReference type="Pfam" id="PF00664">
    <property type="entry name" value="ABC_membrane"/>
    <property type="match status" value="1"/>
</dbReference>
<dbReference type="GO" id="GO:0006508">
    <property type="term" value="P:proteolysis"/>
    <property type="evidence" value="ECO:0007669"/>
    <property type="project" value="InterPro"/>
</dbReference>